<name>A0A2P6THL8_CHLSO</name>
<keyword evidence="9" id="KW-1185">Reference proteome</keyword>
<dbReference type="OrthoDB" id="531865at2759"/>
<dbReference type="InterPro" id="IPR016024">
    <property type="entry name" value="ARM-type_fold"/>
</dbReference>
<dbReference type="EMBL" id="LHPG02000015">
    <property type="protein sequence ID" value="PRW33766.1"/>
    <property type="molecule type" value="Genomic_DNA"/>
</dbReference>
<comment type="subcellular location">
    <subcellularLocation>
        <location evidence="1">Membrane</location>
        <topology evidence="1">Multi-pass membrane protein</topology>
    </subcellularLocation>
</comment>
<feature type="region of interest" description="Disordered" evidence="6">
    <location>
        <begin position="887"/>
        <end position="972"/>
    </location>
</feature>
<feature type="region of interest" description="Disordered" evidence="6">
    <location>
        <begin position="522"/>
        <end position="547"/>
    </location>
</feature>
<dbReference type="InterPro" id="IPR011989">
    <property type="entry name" value="ARM-like"/>
</dbReference>
<feature type="compositionally biased region" description="Gly residues" evidence="6">
    <location>
        <begin position="954"/>
        <end position="970"/>
    </location>
</feature>
<dbReference type="Proteomes" id="UP000239899">
    <property type="component" value="Unassembled WGS sequence"/>
</dbReference>
<feature type="compositionally biased region" description="Low complexity" evidence="6">
    <location>
        <begin position="930"/>
        <end position="942"/>
    </location>
</feature>
<feature type="transmembrane region" description="Helical" evidence="7">
    <location>
        <begin position="34"/>
        <end position="52"/>
    </location>
</feature>
<dbReference type="STRING" id="3076.A0A2P6THL8"/>
<organism evidence="8 9">
    <name type="scientific">Chlorella sorokiniana</name>
    <name type="common">Freshwater green alga</name>
    <dbReference type="NCBI Taxonomy" id="3076"/>
    <lineage>
        <taxon>Eukaryota</taxon>
        <taxon>Viridiplantae</taxon>
        <taxon>Chlorophyta</taxon>
        <taxon>core chlorophytes</taxon>
        <taxon>Trebouxiophyceae</taxon>
        <taxon>Chlorellales</taxon>
        <taxon>Chlorellaceae</taxon>
        <taxon>Chlorella clade</taxon>
        <taxon>Chlorella</taxon>
    </lineage>
</organism>
<evidence type="ECO:0000256" key="3">
    <source>
        <dbReference type="ARBA" id="ARBA00022692"/>
    </source>
</evidence>
<dbReference type="SUPFAM" id="SSF48371">
    <property type="entry name" value="ARM repeat"/>
    <property type="match status" value="1"/>
</dbReference>
<sequence length="1054" mass="111874">MTVADVIDWTINLPWQKAFSWFAVAVVASQLRDFFGITMGTFIVSFVGNGFVQSAQDWLPLRRFSPQTRRRLLVCAYYTAIVSLFTLFGVLIIPDVVREGADFVSRLQTENLWVVVLEKMRKGLGDGVMDSLERFLLIASSDDVTQAIDFAALDRIAGGAQRTQYLGMALQNVLRQYTNAAASVVSDLLSFTTKFAIQVGISLILSFMVVWDLPAIQRGVESLRTSRVATIYNTVAPSLEVFATLFGKALQAQARIAMVNTILTCMGMWALQIPGVGLLSLFVFVCGFIPIAGVIISTVPIGFVALTEYGFTKLALVILMITGVHFIEAYGLNPAIYSAHLKLHPLLVLTVLVVAEHSLGVWGLLLAVPLTVFTLDYVLRYPEYSVTGVASKELENAERAVQEAWSDGAAALLYGTSGEPADATIERLRSCAPLLPMLLAADSLRRLPAPADHQQRRSLLACLLHLRLAPPPGLPAGALEELTAQAAPPWYGSDLLHAKKQMGAAFEAFAAVMQHPSVRQHAASGRSGGLHQHPPAAGGQVGAGPDGGSTHEALRFLQLFRAPLPAVADLWWAHFAALLHSLVAAAQAGGPLVLRRPALQPLLHSLCCGETAHMVVQLLLAHPSYSCSSDEPAVPAAPAAPTGGKGRKRGGGAGKGSSREGGSKTGKGGSSKKDGSPREALAMAASLLAHDVPAFLAGCCELLRPEANCALPVRVEAIAAMERAAGAYLDTHEGELGASTRLWPAAALDHLLYALRSDPSIRVRRECMRLLRCVVVDPSQVVQEAALLRAVVQRCRDKDDAVRQAAFALLAQFPPATLESRLSQQDWQVFLDVGLAGPPPSVPSSGLAAGGSSTVGGRAAAKHAATIQEAAQQLLLRYLGLEEAGEEGELQQRQRQQEGEAGRDFVPASDDEEAEGGADGSLTDADMEDAAGSAAGGCSASGTRSLARAMPNGGSRGAATGGGSSGGGGSAVVAAASKGRKGKAGPVTGSDPDRVYDKGVWKRFKYCQHCKQIIVERAKWQNCWDEIQFCSDRCRSEGKRAKRAAQRGSEEGST</sequence>
<feature type="transmembrane region" description="Helical" evidence="7">
    <location>
        <begin position="343"/>
        <end position="365"/>
    </location>
</feature>
<evidence type="ECO:0000256" key="7">
    <source>
        <dbReference type="SAM" id="Phobius"/>
    </source>
</evidence>
<evidence type="ECO:0000256" key="1">
    <source>
        <dbReference type="ARBA" id="ARBA00004141"/>
    </source>
</evidence>
<reference evidence="8 9" key="1">
    <citation type="journal article" date="2018" name="Plant J.">
        <title>Genome sequences of Chlorella sorokiniana UTEX 1602 and Micractinium conductrix SAG 241.80: implications to maltose excretion by a green alga.</title>
        <authorList>
            <person name="Arriola M.B."/>
            <person name="Velmurugan N."/>
            <person name="Zhang Y."/>
            <person name="Plunkett M.H."/>
            <person name="Hondzo H."/>
            <person name="Barney B.M."/>
        </authorList>
    </citation>
    <scope>NUCLEOTIDE SEQUENCE [LARGE SCALE GENOMIC DNA]</scope>
    <source>
        <strain evidence="9">UTEX 1602</strain>
    </source>
</reference>
<keyword evidence="5 7" id="KW-0472">Membrane</keyword>
<feature type="transmembrane region" description="Helical" evidence="7">
    <location>
        <begin position="72"/>
        <end position="93"/>
    </location>
</feature>
<dbReference type="InterPro" id="IPR017136">
    <property type="entry name" value="UCP037205"/>
</dbReference>
<comment type="similarity">
    <text evidence="2">Belongs to the autoinducer-2 exporter (AI-2E) (TC 2.A.86) family.</text>
</comment>
<dbReference type="GO" id="GO:0016020">
    <property type="term" value="C:membrane"/>
    <property type="evidence" value="ECO:0007669"/>
    <property type="project" value="UniProtKB-SubCell"/>
</dbReference>
<feature type="transmembrane region" description="Helical" evidence="7">
    <location>
        <begin position="278"/>
        <end position="305"/>
    </location>
</feature>
<gene>
    <name evidence="8" type="ORF">C2E21_7429</name>
</gene>
<feature type="transmembrane region" description="Helical" evidence="7">
    <location>
        <begin position="311"/>
        <end position="331"/>
    </location>
</feature>
<accession>A0A2P6THL8</accession>
<keyword evidence="3 7" id="KW-0812">Transmembrane</keyword>
<feature type="compositionally biased region" description="Low complexity" evidence="6">
    <location>
        <begin position="632"/>
        <end position="641"/>
    </location>
</feature>
<comment type="caution">
    <text evidence="8">The sequence shown here is derived from an EMBL/GenBank/DDBJ whole genome shotgun (WGS) entry which is preliminary data.</text>
</comment>
<dbReference type="GO" id="GO:0055085">
    <property type="term" value="P:transmembrane transport"/>
    <property type="evidence" value="ECO:0007669"/>
    <property type="project" value="TreeGrafter"/>
</dbReference>
<dbReference type="AlphaFoldDB" id="A0A2P6THL8"/>
<dbReference type="Gene3D" id="1.25.10.10">
    <property type="entry name" value="Leucine-rich Repeat Variant"/>
    <property type="match status" value="1"/>
</dbReference>
<dbReference type="PANTHER" id="PTHR21716:SF62">
    <property type="entry name" value="TRANSPORT PROTEIN YDBI-RELATED"/>
    <property type="match status" value="1"/>
</dbReference>
<evidence type="ECO:0000256" key="5">
    <source>
        <dbReference type="ARBA" id="ARBA00023136"/>
    </source>
</evidence>
<dbReference type="Pfam" id="PF10013">
    <property type="entry name" value="DUF2256"/>
    <property type="match status" value="1"/>
</dbReference>
<protein>
    <submittedName>
        <fullName evidence="8">UPF0118 membrane</fullName>
    </submittedName>
</protein>
<evidence type="ECO:0000313" key="8">
    <source>
        <dbReference type="EMBL" id="PRW33766.1"/>
    </source>
</evidence>
<evidence type="ECO:0000313" key="9">
    <source>
        <dbReference type="Proteomes" id="UP000239899"/>
    </source>
</evidence>
<feature type="compositionally biased region" description="Basic and acidic residues" evidence="6">
    <location>
        <begin position="890"/>
        <end position="903"/>
    </location>
</feature>
<dbReference type="PANTHER" id="PTHR21716">
    <property type="entry name" value="TRANSMEMBRANE PROTEIN"/>
    <property type="match status" value="1"/>
</dbReference>
<dbReference type="InterPro" id="IPR002549">
    <property type="entry name" value="AI-2E-like"/>
</dbReference>
<feature type="region of interest" description="Disordered" evidence="6">
    <location>
        <begin position="631"/>
        <end position="676"/>
    </location>
</feature>
<feature type="transmembrane region" description="Helical" evidence="7">
    <location>
        <begin position="195"/>
        <end position="216"/>
    </location>
</feature>
<proteinExistence type="inferred from homology"/>
<keyword evidence="4 7" id="KW-1133">Transmembrane helix</keyword>
<evidence type="ECO:0000256" key="6">
    <source>
        <dbReference type="SAM" id="MobiDB-lite"/>
    </source>
</evidence>
<evidence type="ECO:0000256" key="4">
    <source>
        <dbReference type="ARBA" id="ARBA00022989"/>
    </source>
</evidence>
<dbReference type="Pfam" id="PF01594">
    <property type="entry name" value="AI-2E_transport"/>
    <property type="match status" value="1"/>
</dbReference>
<evidence type="ECO:0000256" key="2">
    <source>
        <dbReference type="ARBA" id="ARBA00009773"/>
    </source>
</evidence>